<comment type="caution">
    <text evidence="2">The sequence shown here is derived from an EMBL/GenBank/DDBJ whole genome shotgun (WGS) entry which is preliminary data.</text>
</comment>
<name>A0A9P8TE26_9ASCO</name>
<dbReference type="AlphaFoldDB" id="A0A9P8TE26"/>
<reference evidence="2" key="1">
    <citation type="journal article" date="2021" name="Open Biol.">
        <title>Shared evolutionary footprints suggest mitochondrial oxidative damage underlies multiple complex I losses in fungi.</title>
        <authorList>
            <person name="Schikora-Tamarit M.A."/>
            <person name="Marcet-Houben M."/>
            <person name="Nosek J."/>
            <person name="Gabaldon T."/>
        </authorList>
    </citation>
    <scope>NUCLEOTIDE SEQUENCE</scope>
    <source>
        <strain evidence="2">CBS6341</strain>
    </source>
</reference>
<reference evidence="2" key="2">
    <citation type="submission" date="2021-01" db="EMBL/GenBank/DDBJ databases">
        <authorList>
            <person name="Schikora-Tamarit M.A."/>
        </authorList>
    </citation>
    <scope>NUCLEOTIDE SEQUENCE</scope>
    <source>
        <strain evidence="2">CBS6341</strain>
    </source>
</reference>
<organism evidence="2 3">
    <name type="scientific">Wickerhamomyces mucosus</name>
    <dbReference type="NCBI Taxonomy" id="1378264"/>
    <lineage>
        <taxon>Eukaryota</taxon>
        <taxon>Fungi</taxon>
        <taxon>Dikarya</taxon>
        <taxon>Ascomycota</taxon>
        <taxon>Saccharomycotina</taxon>
        <taxon>Saccharomycetes</taxon>
        <taxon>Phaffomycetales</taxon>
        <taxon>Wickerhamomycetaceae</taxon>
        <taxon>Wickerhamomyces</taxon>
    </lineage>
</organism>
<gene>
    <name evidence="2" type="ORF">WICMUC_002687</name>
</gene>
<keyword evidence="3" id="KW-1185">Reference proteome</keyword>
<evidence type="ECO:0000256" key="1">
    <source>
        <dbReference type="SAM" id="MobiDB-lite"/>
    </source>
</evidence>
<protein>
    <submittedName>
        <fullName evidence="2">Uncharacterized protein</fullName>
    </submittedName>
</protein>
<dbReference type="Proteomes" id="UP000769528">
    <property type="component" value="Unassembled WGS sequence"/>
</dbReference>
<proteinExistence type="predicted"/>
<evidence type="ECO:0000313" key="2">
    <source>
        <dbReference type="EMBL" id="KAH3675496.1"/>
    </source>
</evidence>
<dbReference type="EMBL" id="JAEUBF010000754">
    <property type="protein sequence ID" value="KAH3675496.1"/>
    <property type="molecule type" value="Genomic_DNA"/>
</dbReference>
<sequence>MTQSAPKNALKRRPTTPAIPCSANISKASSTPTRYFNPVEKLHTTPVTIPKISEPYNVIFPEEGVAATKPEIKPEHKPTVDHFFSNL</sequence>
<feature type="region of interest" description="Disordered" evidence="1">
    <location>
        <begin position="1"/>
        <end position="24"/>
    </location>
</feature>
<dbReference type="OrthoDB" id="10676977at2759"/>
<accession>A0A9P8TE26</accession>
<evidence type="ECO:0000313" key="3">
    <source>
        <dbReference type="Proteomes" id="UP000769528"/>
    </source>
</evidence>